<protein>
    <recommendedName>
        <fullName evidence="4">CzcE family metal-binding protein</fullName>
    </recommendedName>
</protein>
<proteinExistence type="predicted"/>
<gene>
    <name evidence="2" type="ORF">FSC37_23005</name>
</gene>
<keyword evidence="1" id="KW-0732">Signal</keyword>
<organism evidence="2 3">
    <name type="scientific">Piscinibacter aquaticus</name>
    <dbReference type="NCBI Taxonomy" id="392597"/>
    <lineage>
        <taxon>Bacteria</taxon>
        <taxon>Pseudomonadati</taxon>
        <taxon>Pseudomonadota</taxon>
        <taxon>Betaproteobacteria</taxon>
        <taxon>Burkholderiales</taxon>
        <taxon>Sphaerotilaceae</taxon>
        <taxon>Piscinibacter</taxon>
    </lineage>
</organism>
<evidence type="ECO:0008006" key="4">
    <source>
        <dbReference type="Google" id="ProtNLM"/>
    </source>
</evidence>
<feature type="signal peptide" evidence="1">
    <location>
        <begin position="1"/>
        <end position="20"/>
    </location>
</feature>
<evidence type="ECO:0000313" key="3">
    <source>
        <dbReference type="Proteomes" id="UP000321832"/>
    </source>
</evidence>
<keyword evidence="3" id="KW-1185">Reference proteome</keyword>
<reference evidence="2 3" key="1">
    <citation type="submission" date="2019-08" db="EMBL/GenBank/DDBJ databases">
        <authorList>
            <person name="Khan S.A."/>
            <person name="Jeon C.O."/>
            <person name="Jeong S.E."/>
        </authorList>
    </citation>
    <scope>NUCLEOTIDE SEQUENCE [LARGE SCALE GENOMIC DNA]</scope>
    <source>
        <strain evidence="3">IMCC1728</strain>
    </source>
</reference>
<dbReference type="EMBL" id="VOPW01000003">
    <property type="protein sequence ID" value="TXC62059.1"/>
    <property type="molecule type" value="Genomic_DNA"/>
</dbReference>
<accession>A0A5C6TP81</accession>
<comment type="caution">
    <text evidence="2">The sequence shown here is derived from an EMBL/GenBank/DDBJ whole genome shotgun (WGS) entry which is preliminary data.</text>
</comment>
<dbReference type="Proteomes" id="UP000321832">
    <property type="component" value="Unassembled WGS sequence"/>
</dbReference>
<evidence type="ECO:0000313" key="2">
    <source>
        <dbReference type="EMBL" id="TXC62059.1"/>
    </source>
</evidence>
<dbReference type="AlphaFoldDB" id="A0A5C6TP81"/>
<evidence type="ECO:0000256" key="1">
    <source>
        <dbReference type="SAM" id="SignalP"/>
    </source>
</evidence>
<sequence>MKLINIAVALTVSAALPLVAAQAGEHRHAPKQTREEPKGMQVVAVSPAPGEPGHGWQYFSDRREARAVVISPGGDYYFSRGHGLEKVFESGATR</sequence>
<feature type="chain" id="PRO_5022807436" description="CzcE family metal-binding protein" evidence="1">
    <location>
        <begin position="21"/>
        <end position="94"/>
    </location>
</feature>
<name>A0A5C6TP81_9BURK</name>